<dbReference type="Proteomes" id="UP000887565">
    <property type="component" value="Unplaced"/>
</dbReference>
<protein>
    <submittedName>
        <fullName evidence="2">Uncharacterized protein</fullName>
    </submittedName>
</protein>
<evidence type="ECO:0000313" key="2">
    <source>
        <dbReference type="WBParaSite" id="nRc.2.0.1.t18047-RA"/>
    </source>
</evidence>
<reference evidence="2" key="1">
    <citation type="submission" date="2022-11" db="UniProtKB">
        <authorList>
            <consortium name="WormBaseParasite"/>
        </authorList>
    </citation>
    <scope>IDENTIFICATION</scope>
</reference>
<proteinExistence type="predicted"/>
<dbReference type="WBParaSite" id="nRc.2.0.1.t18047-RA">
    <property type="protein sequence ID" value="nRc.2.0.1.t18047-RA"/>
    <property type="gene ID" value="nRc.2.0.1.g18047"/>
</dbReference>
<sequence>MTLYVGHPVDGKWRREIAMQIDEMDDQRPKHLHRNGAPKKDEKHILLCPVWSLPFLVGQVKSDHYLISTWMVSHWKLALVTSQKPAGSSLENPARFSLSNCKSCSNLSFKERIFSSVYCLRTTVRNGTVPASNKRPFIILLAKLVMTKIDSETRTRS</sequence>
<organism evidence="1 2">
    <name type="scientific">Romanomermis culicivorax</name>
    <name type="common">Nematode worm</name>
    <dbReference type="NCBI Taxonomy" id="13658"/>
    <lineage>
        <taxon>Eukaryota</taxon>
        <taxon>Metazoa</taxon>
        <taxon>Ecdysozoa</taxon>
        <taxon>Nematoda</taxon>
        <taxon>Enoplea</taxon>
        <taxon>Dorylaimia</taxon>
        <taxon>Mermithida</taxon>
        <taxon>Mermithoidea</taxon>
        <taxon>Mermithidae</taxon>
        <taxon>Romanomermis</taxon>
    </lineage>
</organism>
<keyword evidence="1" id="KW-1185">Reference proteome</keyword>
<evidence type="ECO:0000313" key="1">
    <source>
        <dbReference type="Proteomes" id="UP000887565"/>
    </source>
</evidence>
<name>A0A915IW47_ROMCU</name>
<accession>A0A915IW47</accession>
<dbReference type="AlphaFoldDB" id="A0A915IW47"/>